<gene>
    <name evidence="1" type="ORF">WDJ50_10080</name>
</gene>
<organism evidence="1">
    <name type="scientific">Deinococcus sp. VB142</name>
    <dbReference type="NCBI Taxonomy" id="3112952"/>
    <lineage>
        <taxon>Bacteria</taxon>
        <taxon>Thermotogati</taxon>
        <taxon>Deinococcota</taxon>
        <taxon>Deinococci</taxon>
        <taxon>Deinococcales</taxon>
        <taxon>Deinococcaceae</taxon>
        <taxon>Deinococcus</taxon>
    </lineage>
</organism>
<evidence type="ECO:0000313" key="1">
    <source>
        <dbReference type="EMBL" id="WYF43762.1"/>
    </source>
</evidence>
<accession>A0AAU6Q0I1</accession>
<dbReference type="RefSeq" id="WP_339094714.1">
    <property type="nucleotide sequence ID" value="NZ_CP149782.1"/>
</dbReference>
<reference evidence="1" key="1">
    <citation type="submission" date="2024-03" db="EMBL/GenBank/DDBJ databases">
        <title>Deinococcus weizhi sp. nov., isolated from human skin.</title>
        <authorList>
            <person name="Wei Z."/>
            <person name="Tian F."/>
            <person name="Yang C."/>
            <person name="Xin L.T."/>
            <person name="Wen Z.J."/>
            <person name="Lan K.C."/>
            <person name="Yu L."/>
            <person name="Zhe W."/>
            <person name="Dan F.D."/>
            <person name="Jun W."/>
            <person name="Rui Z."/>
            <person name="Yong X.J."/>
            <person name="Ting Y."/>
            <person name="Wei X."/>
            <person name="Xu Z.G."/>
            <person name="Xin Z."/>
            <person name="Dong F.G."/>
            <person name="Ni X.M."/>
            <person name="Zheng M.G."/>
            <person name="Chun Y."/>
            <person name="Qian W.X."/>
        </authorList>
    </citation>
    <scope>NUCLEOTIDE SEQUENCE</scope>
    <source>
        <strain evidence="1">VB142</strain>
    </source>
</reference>
<proteinExistence type="predicted"/>
<protein>
    <submittedName>
        <fullName evidence="1">Uncharacterized protein</fullName>
    </submittedName>
</protein>
<dbReference type="AlphaFoldDB" id="A0AAU6Q0I1"/>
<dbReference type="EMBL" id="CP149782">
    <property type="protein sequence ID" value="WYF43762.1"/>
    <property type="molecule type" value="Genomic_DNA"/>
</dbReference>
<name>A0AAU6Q0I1_9DEIO</name>
<sequence length="170" mass="18793">MHNYARISLINISDVSDGESVIVMGRYERHLHGATLSQRGKTIDLVGEPFDWIPGQDAAIEVWGVVWQGIQPRLVVHNARQVGDTSRMPEQPREVCVGDTVTLTARVTNYADQQVCCTADRQSYVLIGDELEERLYLVSGQVLGLHPPTLRLISAVSISSNSITQQGEKP</sequence>